<dbReference type="InterPro" id="IPR000683">
    <property type="entry name" value="Gfo/Idh/MocA-like_OxRdtase_N"/>
</dbReference>
<dbReference type="GO" id="GO:0000166">
    <property type="term" value="F:nucleotide binding"/>
    <property type="evidence" value="ECO:0007669"/>
    <property type="project" value="InterPro"/>
</dbReference>
<dbReference type="SUPFAM" id="SSF51735">
    <property type="entry name" value="NAD(P)-binding Rossmann-fold domains"/>
    <property type="match status" value="1"/>
</dbReference>
<dbReference type="Gene3D" id="3.40.50.720">
    <property type="entry name" value="NAD(P)-binding Rossmann-like Domain"/>
    <property type="match status" value="1"/>
</dbReference>
<dbReference type="EMBL" id="VGIY01000123">
    <property type="protein sequence ID" value="MBM3317430.1"/>
    <property type="molecule type" value="Genomic_DNA"/>
</dbReference>
<proteinExistence type="predicted"/>
<dbReference type="InterPro" id="IPR036291">
    <property type="entry name" value="NAD(P)-bd_dom_sf"/>
</dbReference>
<dbReference type="Pfam" id="PF01408">
    <property type="entry name" value="GFO_IDH_MocA"/>
    <property type="match status" value="1"/>
</dbReference>
<evidence type="ECO:0000259" key="1">
    <source>
        <dbReference type="Pfam" id="PF01408"/>
    </source>
</evidence>
<dbReference type="Proteomes" id="UP000748308">
    <property type="component" value="Unassembled WGS sequence"/>
</dbReference>
<dbReference type="PANTHER" id="PTHR43377:SF6">
    <property type="entry name" value="GFO_IDH_MOCA-LIKE OXIDOREDUCTASE N-TERMINAL DOMAIN-CONTAINING PROTEIN"/>
    <property type="match status" value="1"/>
</dbReference>
<dbReference type="Gene3D" id="3.30.360.10">
    <property type="entry name" value="Dihydrodipicolinate Reductase, domain 2"/>
    <property type="match status" value="1"/>
</dbReference>
<protein>
    <submittedName>
        <fullName evidence="3">Gfo/Idh/MocA family oxidoreductase</fullName>
    </submittedName>
</protein>
<organism evidence="3 4">
    <name type="scientific">Eiseniibacteriota bacterium</name>
    <dbReference type="NCBI Taxonomy" id="2212470"/>
    <lineage>
        <taxon>Bacteria</taxon>
        <taxon>Candidatus Eiseniibacteriota</taxon>
    </lineage>
</organism>
<reference evidence="3" key="1">
    <citation type="submission" date="2019-03" db="EMBL/GenBank/DDBJ databases">
        <title>Lake Tanganyika Metagenome-Assembled Genomes (MAGs).</title>
        <authorList>
            <person name="Tran P."/>
        </authorList>
    </citation>
    <scope>NUCLEOTIDE SEQUENCE</scope>
    <source>
        <strain evidence="3">M_DeepCast_400m_m2_100</strain>
    </source>
</reference>
<dbReference type="Pfam" id="PF22725">
    <property type="entry name" value="GFO_IDH_MocA_C3"/>
    <property type="match status" value="1"/>
</dbReference>
<dbReference type="InterPro" id="IPR055170">
    <property type="entry name" value="GFO_IDH_MocA-like_dom"/>
</dbReference>
<comment type="caution">
    <text evidence="3">The sequence shown here is derived from an EMBL/GenBank/DDBJ whole genome shotgun (WGS) entry which is preliminary data.</text>
</comment>
<sequence>MTKVAVIGVGYWGPNLVRNLVENPLCSEVVVCDSDTEKLERILRRYPSVRVTPEAAEVFAAPDIDGVMISTPPKTHFDLARMTLERGKHVFVEKPFTLSSRDGQELIDLARARGKVLMVGHTFEYSPPVRKIRQIVKSGELGQIFYLSSTRVNLGLHQKDSSVLWDLAPHDLSMFIYWLDETPTEVMATGKDFVQPGIPDVAFVFMRFGSGAIAHIQVSWLAPSKLRRTTVVGSAKMLVYDDTQNIEQVKIFDKGVSYQDPTTFGEYQLSYRMGDIVSPRLETYEPLQAEVTDFLESIIHGRRPAAAGEHGLRVVRVLEAAERSLSNSGHVEVLEPEPLAV</sequence>
<gene>
    <name evidence="3" type="ORF">FJY75_06215</name>
</gene>
<dbReference type="AlphaFoldDB" id="A0A938BQN3"/>
<dbReference type="InterPro" id="IPR051450">
    <property type="entry name" value="Gfo/Idh/MocA_Oxidoreductases"/>
</dbReference>
<accession>A0A938BQN3</accession>
<feature type="domain" description="Gfo/Idh/MocA-like oxidoreductase N-terminal" evidence="1">
    <location>
        <begin position="3"/>
        <end position="121"/>
    </location>
</feature>
<dbReference type="SUPFAM" id="SSF55347">
    <property type="entry name" value="Glyceraldehyde-3-phosphate dehydrogenase-like, C-terminal domain"/>
    <property type="match status" value="1"/>
</dbReference>
<feature type="domain" description="GFO/IDH/MocA-like oxidoreductase" evidence="2">
    <location>
        <begin position="129"/>
        <end position="238"/>
    </location>
</feature>
<evidence type="ECO:0000259" key="2">
    <source>
        <dbReference type="Pfam" id="PF22725"/>
    </source>
</evidence>
<evidence type="ECO:0000313" key="4">
    <source>
        <dbReference type="Proteomes" id="UP000748308"/>
    </source>
</evidence>
<evidence type="ECO:0000313" key="3">
    <source>
        <dbReference type="EMBL" id="MBM3317430.1"/>
    </source>
</evidence>
<dbReference type="PANTHER" id="PTHR43377">
    <property type="entry name" value="BILIVERDIN REDUCTASE A"/>
    <property type="match status" value="1"/>
</dbReference>
<name>A0A938BQN3_UNCEI</name>